<feature type="transmembrane region" description="Helical" evidence="2">
    <location>
        <begin position="223"/>
        <end position="242"/>
    </location>
</feature>
<protein>
    <recommendedName>
        <fullName evidence="5">Peptide zinc metalloprotease protein</fullName>
    </recommendedName>
</protein>
<keyword evidence="4" id="KW-1185">Reference proteome</keyword>
<feature type="region of interest" description="Disordered" evidence="1">
    <location>
        <begin position="474"/>
        <end position="595"/>
    </location>
</feature>
<dbReference type="Proteomes" id="UP000318693">
    <property type="component" value="Unassembled WGS sequence"/>
</dbReference>
<feature type="region of interest" description="Disordered" evidence="1">
    <location>
        <begin position="1"/>
        <end position="61"/>
    </location>
</feature>
<dbReference type="PANTHER" id="PTHR24216:SF65">
    <property type="entry name" value="PAXILLIN-LIKE PROTEIN 1"/>
    <property type="match status" value="1"/>
</dbReference>
<reference evidence="3 4" key="1">
    <citation type="submission" date="2019-07" db="EMBL/GenBank/DDBJ databases">
        <title>Georgenia wutianyii sp. nov. and Georgenia *** sp. nov. isolated from plateau pika (Ochotona curzoniae) in the Qinghai-Tibet plateau of China.</title>
        <authorList>
            <person name="Tian Z."/>
        </authorList>
    </citation>
    <scope>NUCLEOTIDE SEQUENCE [LARGE SCALE GENOMIC DNA]</scope>
    <source>
        <strain evidence="3 4">Z446</strain>
    </source>
</reference>
<feature type="compositionally biased region" description="Low complexity" evidence="1">
    <location>
        <begin position="563"/>
        <end position="587"/>
    </location>
</feature>
<sequence>MTMQLRQHADPAAPPPSPASTPPEASATPLGESPTRPDGAEAPAAPSGAVSPAPPTAPRRWRCSAGVESLGQVQGSGLTTAAYLVRRADGQVVQVSELIHLVLVSLTGERTSAEAADVVTKAFGRRLTPEGLDHLVTTKLQPVGLVTDADAPAPVQGAPRARPLLALSLKMTLLPARVVRRLAAMLAPTFWPPVMVLTLAALVVMDLALLVRTDALSALATTLATPSMLVALYGLVAAGILVHELGHATACHYGGASPGAIGAGVYLVFPAFFTDVTDSYRLDRAGRLRTDLGGLYFNVWGLLAAGVGYLLGGPEVLVIYVLLTHFQMVQQLVPTLRFDGYYVLADLAGVPDLFSRVGPVVRSLLPGRAVHPRVAELRPASRRIVTAWVVTVVPTLALAMGWLLVNLPAILTVAVGAARVHVATAAAAVADRAPLPFLGAVFALAVILLPAVGAVLVLQRLLMLLIRQLRRATAGSGPRRSHGGAVARHATTRRSTMLDQSRPPTPDADVARSRQNPVAHPPPVPAHDRQQPWSGWRLITNPRATTEIVSPATAAPPSPPVTDAPAADAAPSAAPARAAVPPSAAVTAPPPPAAV</sequence>
<proteinExistence type="predicted"/>
<feature type="compositionally biased region" description="Pro residues" evidence="1">
    <location>
        <begin position="12"/>
        <end position="21"/>
    </location>
</feature>
<name>A0A552WKJ2_9MICO</name>
<keyword evidence="2" id="KW-0812">Transmembrane</keyword>
<evidence type="ECO:0000313" key="3">
    <source>
        <dbReference type="EMBL" id="TRW43291.1"/>
    </source>
</evidence>
<keyword evidence="2" id="KW-0472">Membrane</keyword>
<comment type="caution">
    <text evidence="3">The sequence shown here is derived from an EMBL/GenBank/DDBJ whole genome shotgun (WGS) entry which is preliminary data.</text>
</comment>
<feature type="transmembrane region" description="Helical" evidence="2">
    <location>
        <begin position="437"/>
        <end position="458"/>
    </location>
</feature>
<dbReference type="PANTHER" id="PTHR24216">
    <property type="entry name" value="PAXILLIN-RELATED"/>
    <property type="match status" value="1"/>
</dbReference>
<dbReference type="AlphaFoldDB" id="A0A552WKJ2"/>
<organism evidence="3 4">
    <name type="scientific">Georgenia yuyongxinii</name>
    <dbReference type="NCBI Taxonomy" id="2589797"/>
    <lineage>
        <taxon>Bacteria</taxon>
        <taxon>Bacillati</taxon>
        <taxon>Actinomycetota</taxon>
        <taxon>Actinomycetes</taxon>
        <taxon>Micrococcales</taxon>
        <taxon>Bogoriellaceae</taxon>
        <taxon>Georgenia</taxon>
    </lineage>
</organism>
<feature type="non-terminal residue" evidence="3">
    <location>
        <position position="595"/>
    </location>
</feature>
<evidence type="ECO:0000313" key="4">
    <source>
        <dbReference type="Proteomes" id="UP000318693"/>
    </source>
</evidence>
<feature type="transmembrane region" description="Helical" evidence="2">
    <location>
        <begin position="254"/>
        <end position="273"/>
    </location>
</feature>
<gene>
    <name evidence="3" type="ORF">FJ693_18190</name>
</gene>
<feature type="compositionally biased region" description="Low complexity" evidence="1">
    <location>
        <begin position="40"/>
        <end position="51"/>
    </location>
</feature>
<keyword evidence="2" id="KW-1133">Transmembrane helix</keyword>
<evidence type="ECO:0000256" key="2">
    <source>
        <dbReference type="SAM" id="Phobius"/>
    </source>
</evidence>
<feature type="transmembrane region" description="Helical" evidence="2">
    <location>
        <begin position="385"/>
        <end position="405"/>
    </location>
</feature>
<evidence type="ECO:0000256" key="1">
    <source>
        <dbReference type="SAM" id="MobiDB-lite"/>
    </source>
</evidence>
<feature type="transmembrane region" description="Helical" evidence="2">
    <location>
        <begin position="190"/>
        <end position="211"/>
    </location>
</feature>
<accession>A0A552WKJ2</accession>
<evidence type="ECO:0008006" key="5">
    <source>
        <dbReference type="Google" id="ProtNLM"/>
    </source>
</evidence>
<dbReference type="EMBL" id="VJXR01000090">
    <property type="protein sequence ID" value="TRW43291.1"/>
    <property type="molecule type" value="Genomic_DNA"/>
</dbReference>
<feature type="transmembrane region" description="Helical" evidence="2">
    <location>
        <begin position="293"/>
        <end position="323"/>
    </location>
</feature>